<dbReference type="PANTHER" id="PTHR34293">
    <property type="entry name" value="HTH-TYPE TRANSCRIPTIONAL REGULATOR TRMBL2"/>
    <property type="match status" value="1"/>
</dbReference>
<feature type="domain" description="Transcription regulator TrmB N-terminal" evidence="1">
    <location>
        <begin position="7"/>
        <end position="75"/>
    </location>
</feature>
<evidence type="ECO:0000259" key="1">
    <source>
        <dbReference type="Pfam" id="PF01978"/>
    </source>
</evidence>
<dbReference type="InterPro" id="IPR036390">
    <property type="entry name" value="WH_DNA-bd_sf"/>
</dbReference>
<comment type="caution">
    <text evidence="2">The sequence shown here is derived from an EMBL/GenBank/DDBJ whole genome shotgun (WGS) entry which is preliminary data.</text>
</comment>
<sequence>MTPAEYLAQLGLSSKQIELYLDLAAHPESTVVNLNKRLHTPRSSIYLELERLIDKGYVICKKVGKSTYYKITDPKILELSLEKEAEKLQYLTTNLDSFHQSINKLKSFPEAPKAINIYKGQTGIKQLLWNIILSRTKLVIGFSPGQLEHVTDRDFAEKWREEFRRRHMHNQIIFNRPKPLIWSNVPRFLEENVEAKTLDENKIKFDRMTLIYDNILTVCSLKTDSDQYGIEIRDELLINSYKQIFNFLWEHVAEPIRQ</sequence>
<dbReference type="InterPro" id="IPR011991">
    <property type="entry name" value="ArsR-like_HTH"/>
</dbReference>
<dbReference type="InterPro" id="IPR051797">
    <property type="entry name" value="TrmB-like"/>
</dbReference>
<dbReference type="Pfam" id="PF01978">
    <property type="entry name" value="TrmB"/>
    <property type="match status" value="1"/>
</dbReference>
<name>A0A1F5F5A1_9BACT</name>
<protein>
    <recommendedName>
        <fullName evidence="1">Transcription regulator TrmB N-terminal domain-containing protein</fullName>
    </recommendedName>
</protein>
<dbReference type="InterPro" id="IPR002831">
    <property type="entry name" value="Tscrpt_reg_TrmB_N"/>
</dbReference>
<dbReference type="EMBL" id="MFAK01000024">
    <property type="protein sequence ID" value="OGD74823.1"/>
    <property type="molecule type" value="Genomic_DNA"/>
</dbReference>
<dbReference type="AlphaFoldDB" id="A0A1F5F5A1"/>
<evidence type="ECO:0000313" key="3">
    <source>
        <dbReference type="Proteomes" id="UP000176191"/>
    </source>
</evidence>
<gene>
    <name evidence="2" type="ORF">A2228_00060</name>
</gene>
<accession>A0A1F5F5A1</accession>
<reference evidence="2 3" key="1">
    <citation type="journal article" date="2016" name="Nat. Commun.">
        <title>Thousands of microbial genomes shed light on interconnected biogeochemical processes in an aquifer system.</title>
        <authorList>
            <person name="Anantharaman K."/>
            <person name="Brown C.T."/>
            <person name="Hug L.A."/>
            <person name="Sharon I."/>
            <person name="Castelle C.J."/>
            <person name="Probst A.J."/>
            <person name="Thomas B.C."/>
            <person name="Singh A."/>
            <person name="Wilkins M.J."/>
            <person name="Karaoz U."/>
            <person name="Brodie E.L."/>
            <person name="Williams K.H."/>
            <person name="Hubbard S.S."/>
            <person name="Banfield J.F."/>
        </authorList>
    </citation>
    <scope>NUCLEOTIDE SEQUENCE [LARGE SCALE GENOMIC DNA]</scope>
</reference>
<dbReference type="InterPro" id="IPR036388">
    <property type="entry name" value="WH-like_DNA-bd_sf"/>
</dbReference>
<proteinExistence type="predicted"/>
<organism evidence="2 3">
    <name type="scientific">Candidatus Collierbacteria bacterium RIFOXYA2_FULL_46_10</name>
    <dbReference type="NCBI Taxonomy" id="1817726"/>
    <lineage>
        <taxon>Bacteria</taxon>
        <taxon>Candidatus Collieribacteriota</taxon>
    </lineage>
</organism>
<dbReference type="SUPFAM" id="SSF46785">
    <property type="entry name" value="Winged helix' DNA-binding domain"/>
    <property type="match status" value="1"/>
</dbReference>
<dbReference type="CDD" id="cd00090">
    <property type="entry name" value="HTH_ARSR"/>
    <property type="match status" value="1"/>
</dbReference>
<dbReference type="PANTHER" id="PTHR34293:SF1">
    <property type="entry name" value="HTH-TYPE TRANSCRIPTIONAL REGULATOR TRMBL2"/>
    <property type="match status" value="1"/>
</dbReference>
<dbReference type="Gene3D" id="1.10.10.10">
    <property type="entry name" value="Winged helix-like DNA-binding domain superfamily/Winged helix DNA-binding domain"/>
    <property type="match status" value="1"/>
</dbReference>
<evidence type="ECO:0000313" key="2">
    <source>
        <dbReference type="EMBL" id="OGD74823.1"/>
    </source>
</evidence>
<dbReference type="Proteomes" id="UP000176191">
    <property type="component" value="Unassembled WGS sequence"/>
</dbReference>